<feature type="domain" description="Peptidase M1 membrane alanine aminopeptidase" evidence="13">
    <location>
        <begin position="231"/>
        <end position="444"/>
    </location>
</feature>
<dbReference type="CDD" id="cd09600">
    <property type="entry name" value="M1_APN"/>
    <property type="match status" value="1"/>
</dbReference>
<reference evidence="18" key="1">
    <citation type="journal article" date="2019" name="Int. J. Syst. Evol. Microbiol.">
        <title>The Global Catalogue of Microorganisms (GCM) 10K type strain sequencing project: providing services to taxonomists for standard genome sequencing and annotation.</title>
        <authorList>
            <consortium name="The Broad Institute Genomics Platform"/>
            <consortium name="The Broad Institute Genome Sequencing Center for Infectious Disease"/>
            <person name="Wu L."/>
            <person name="Ma J."/>
        </authorList>
    </citation>
    <scope>NUCLEOTIDE SEQUENCE [LARGE SCALE GENOMIC DNA]</scope>
    <source>
        <strain evidence="18">JCM 17551</strain>
    </source>
</reference>
<dbReference type="InterPro" id="IPR014782">
    <property type="entry name" value="Peptidase_M1_dom"/>
</dbReference>
<evidence type="ECO:0000313" key="18">
    <source>
        <dbReference type="Proteomes" id="UP001501565"/>
    </source>
</evidence>
<dbReference type="GO" id="GO:0004177">
    <property type="term" value="F:aminopeptidase activity"/>
    <property type="evidence" value="ECO:0007669"/>
    <property type="project" value="UniProtKB-KW"/>
</dbReference>
<evidence type="ECO:0000259" key="14">
    <source>
        <dbReference type="Pfam" id="PF11940"/>
    </source>
</evidence>
<keyword evidence="6 17" id="KW-0031">Aminopeptidase</keyword>
<comment type="cofactor">
    <cofactor evidence="2">
        <name>Zn(2+)</name>
        <dbReference type="ChEBI" id="CHEBI:29105"/>
    </cofactor>
</comment>
<dbReference type="Pfam" id="PF01433">
    <property type="entry name" value="Peptidase_M1"/>
    <property type="match status" value="1"/>
</dbReference>
<keyword evidence="18" id="KW-1185">Reference proteome</keyword>
<gene>
    <name evidence="17" type="primary">pepN</name>
    <name evidence="17" type="ORF">GCM10022277_05970</name>
</gene>
<dbReference type="EMBL" id="BAABBN010000004">
    <property type="protein sequence ID" value="GAA3914247.1"/>
    <property type="molecule type" value="Genomic_DNA"/>
</dbReference>
<evidence type="ECO:0000256" key="5">
    <source>
        <dbReference type="ARBA" id="ARBA00015611"/>
    </source>
</evidence>
<proteinExistence type="inferred from homology"/>
<evidence type="ECO:0000256" key="8">
    <source>
        <dbReference type="ARBA" id="ARBA00022723"/>
    </source>
</evidence>
<dbReference type="InterPro" id="IPR001930">
    <property type="entry name" value="Peptidase_M1"/>
</dbReference>
<comment type="similarity">
    <text evidence="3">Belongs to the peptidase M1 family.</text>
</comment>
<evidence type="ECO:0000256" key="12">
    <source>
        <dbReference type="NCBIfam" id="TIGR02414"/>
    </source>
</evidence>
<dbReference type="RefSeq" id="WP_344795340.1">
    <property type="nucleotide sequence ID" value="NZ_BAABBN010000004.1"/>
</dbReference>
<dbReference type="Gene3D" id="2.60.40.1840">
    <property type="match status" value="1"/>
</dbReference>
<dbReference type="InterPro" id="IPR038438">
    <property type="entry name" value="PepN_Ig-like_sf"/>
</dbReference>
<keyword evidence="9" id="KW-0378">Hydrolase</keyword>
<dbReference type="Pfam" id="PF17432">
    <property type="entry name" value="DUF3458_C"/>
    <property type="match status" value="1"/>
</dbReference>
<sequence>MSQAPATAILLEDYAPTPYVTKETFLDFELQSEYTLVHSRLTIVRNEKSNSDSNTLILNGSELELLSVSIDGKVLTDSDYVLNSETLSINVDKDAFVLECTTRIYPDKNTALEGLYISGGMYCTQCEAEGFRRITYFQDRPDVLSVFTTRINADVEQYPVALSNGNLVSQTIENGRVIAEWHDPFPKPSYLFALVAGDLVCQEDAFITQSGRNIALKMYVEQENEHKCEHALESLKRSMKWDEEVYGREYDLDLFMIVAVDHFNMGAMENKGLNIFNSSCVLATPETATDEAFARIEGIVGHEYFHNWSGNRVTCRDWFQLSLKEGFTVFRDAEFSADMGSRAVKRLEDVSFLRQHQFPEDAGPMAHAVRPSSYMEISNFYTVTIYEKGSEVVRMLRTMLGEQLFRKGSDLYFDTFDGQAATTDDFVWAMEQVSGQDLTQFKRWHSQAGTPRLSISREFNESEKTLTISAKQHTPPSADHSPKEPFVIPVQLGLIDDQGRALQEITYDASYSSDNQVWLVTQEEQSITFSNLETMPVVSLLRDFSAPVLLMDDLSDQERVLLIGSDSNGFNRWEQCQIIYKKMILQGVTDSVDDALFSALESALKQLLVDKKVENAVKAELLKLPAEVELLQLSPKVDILAVAASRKRLMSRLAAALSATLTSLYQTLPVTEVYRFDSESVGIRKLKNELLELLILSDGDQYIERASAQFTQANNMTDQLAALRLLVKYGSEQVYQDALDRFLDQWESDAQVLEQWFRVQMVRTDDKALDRVSALLNHRLFEYQNPNKVRAVIGAFAMGNIEGFHAEDGSGYHFLGMQVETLDALNPQIAARLVGPLVKWQSYDDARGQKMKAVLTQLAGKELSKDLYEVVNKSLV</sequence>
<dbReference type="SUPFAM" id="SSF55486">
    <property type="entry name" value="Metalloproteases ('zincins'), catalytic domain"/>
    <property type="match status" value="1"/>
</dbReference>
<evidence type="ECO:0000256" key="10">
    <source>
        <dbReference type="ARBA" id="ARBA00022833"/>
    </source>
</evidence>
<keyword evidence="11" id="KW-0482">Metalloprotease</keyword>
<comment type="catalytic activity">
    <reaction evidence="1">
        <text>Release of an N-terminal amino acid, Xaa-|-Yaa- from a peptide, amide or arylamide. Xaa is preferably Ala, but may be most amino acids including Pro (slow action). When a terminal hydrophobic residue is followed by a prolyl residue, the two may be released as an intact Xaa-Pro dipeptide.</text>
        <dbReference type="EC" id="3.4.11.2"/>
    </reaction>
</comment>
<keyword evidence="8" id="KW-0479">Metal-binding</keyword>
<dbReference type="InterPro" id="IPR042097">
    <property type="entry name" value="Aminopeptidase_N-like_N_sf"/>
</dbReference>
<dbReference type="Proteomes" id="UP001501565">
    <property type="component" value="Unassembled WGS sequence"/>
</dbReference>
<dbReference type="NCBIfam" id="TIGR02414">
    <property type="entry name" value="pepN_proteo"/>
    <property type="match status" value="1"/>
</dbReference>
<name>A0ABP7M7W5_9GAMM</name>
<dbReference type="Gene3D" id="2.60.40.1730">
    <property type="entry name" value="tricorn interacting facor f3 domain"/>
    <property type="match status" value="1"/>
</dbReference>
<evidence type="ECO:0000259" key="15">
    <source>
        <dbReference type="Pfam" id="PF17432"/>
    </source>
</evidence>
<evidence type="ECO:0000256" key="6">
    <source>
        <dbReference type="ARBA" id="ARBA00022438"/>
    </source>
</evidence>
<evidence type="ECO:0000313" key="17">
    <source>
        <dbReference type="EMBL" id="GAA3914247.1"/>
    </source>
</evidence>
<dbReference type="PANTHER" id="PTHR46322:SF1">
    <property type="entry name" value="PUROMYCIN-SENSITIVE AMINOPEPTIDASE"/>
    <property type="match status" value="1"/>
</dbReference>
<evidence type="ECO:0000259" key="13">
    <source>
        <dbReference type="Pfam" id="PF01433"/>
    </source>
</evidence>
<evidence type="ECO:0000256" key="2">
    <source>
        <dbReference type="ARBA" id="ARBA00001947"/>
    </source>
</evidence>
<evidence type="ECO:0000256" key="7">
    <source>
        <dbReference type="ARBA" id="ARBA00022670"/>
    </source>
</evidence>
<dbReference type="PRINTS" id="PR00756">
    <property type="entry name" value="ALADIPTASE"/>
</dbReference>
<dbReference type="InterPro" id="IPR035414">
    <property type="entry name" value="Peptidase_M1_pepN_Ig-like"/>
</dbReference>
<evidence type="ECO:0000256" key="11">
    <source>
        <dbReference type="ARBA" id="ARBA00023049"/>
    </source>
</evidence>
<dbReference type="Pfam" id="PF17900">
    <property type="entry name" value="Peptidase_M1_N"/>
    <property type="match status" value="1"/>
</dbReference>
<keyword evidence="10" id="KW-0862">Zinc</keyword>
<protein>
    <recommendedName>
        <fullName evidence="5 12">Aminopeptidase N</fullName>
        <ecNumber evidence="4 12">3.4.11.2</ecNumber>
    </recommendedName>
</protein>
<accession>A0ABP7M7W5</accession>
<evidence type="ECO:0000259" key="16">
    <source>
        <dbReference type="Pfam" id="PF17900"/>
    </source>
</evidence>
<organism evidence="17 18">
    <name type="scientific">Litoribacillus peritrichatus</name>
    <dbReference type="NCBI Taxonomy" id="718191"/>
    <lineage>
        <taxon>Bacteria</taxon>
        <taxon>Pseudomonadati</taxon>
        <taxon>Pseudomonadota</taxon>
        <taxon>Gammaproteobacteria</taxon>
        <taxon>Oceanospirillales</taxon>
        <taxon>Oceanospirillaceae</taxon>
        <taxon>Litoribacillus</taxon>
    </lineage>
</organism>
<evidence type="ECO:0000256" key="4">
    <source>
        <dbReference type="ARBA" id="ARBA00012564"/>
    </source>
</evidence>
<dbReference type="PANTHER" id="PTHR46322">
    <property type="entry name" value="PUROMYCIN-SENSITIVE AMINOPEPTIDASE"/>
    <property type="match status" value="1"/>
</dbReference>
<keyword evidence="7" id="KW-0645">Protease</keyword>
<dbReference type="InterPro" id="IPR012779">
    <property type="entry name" value="Peptidase_M1_pepN"/>
</dbReference>
<dbReference type="InterPro" id="IPR027268">
    <property type="entry name" value="Peptidase_M4/M1_CTD_sf"/>
</dbReference>
<evidence type="ECO:0000256" key="9">
    <source>
        <dbReference type="ARBA" id="ARBA00022801"/>
    </source>
</evidence>
<evidence type="ECO:0000256" key="1">
    <source>
        <dbReference type="ARBA" id="ARBA00000098"/>
    </source>
</evidence>
<evidence type="ECO:0000256" key="3">
    <source>
        <dbReference type="ARBA" id="ARBA00010136"/>
    </source>
</evidence>
<feature type="domain" description="Aminopeptidase N-like N-terminal" evidence="16">
    <location>
        <begin position="28"/>
        <end position="191"/>
    </location>
</feature>
<comment type="caution">
    <text evidence="17">The sequence shown here is derived from an EMBL/GenBank/DDBJ whole genome shotgun (WGS) entry which is preliminary data.</text>
</comment>
<dbReference type="Gene3D" id="3.30.2010.30">
    <property type="match status" value="1"/>
</dbReference>
<dbReference type="EC" id="3.4.11.2" evidence="4 12"/>
<dbReference type="InterPro" id="IPR045357">
    <property type="entry name" value="Aminopeptidase_N-like_N"/>
</dbReference>
<dbReference type="Gene3D" id="1.25.50.10">
    <property type="entry name" value="Peptidase M1, alanyl aminopeptidase, C-terminal domain"/>
    <property type="match status" value="1"/>
</dbReference>
<dbReference type="SUPFAM" id="SSF63737">
    <property type="entry name" value="Leukotriene A4 hydrolase N-terminal domain"/>
    <property type="match status" value="1"/>
</dbReference>
<dbReference type="InterPro" id="IPR024601">
    <property type="entry name" value="Peptidase_M1_pepN_C"/>
</dbReference>
<dbReference type="Gene3D" id="1.10.390.10">
    <property type="entry name" value="Neutral Protease Domain 2"/>
    <property type="match status" value="1"/>
</dbReference>
<dbReference type="InterPro" id="IPR037144">
    <property type="entry name" value="Peptidase_M1_pepN_C_sf"/>
</dbReference>
<feature type="domain" description="Peptidase M1 alanyl aminopeptidase C-terminal" evidence="15">
    <location>
        <begin position="556"/>
        <end position="875"/>
    </location>
</feature>
<dbReference type="Pfam" id="PF11940">
    <property type="entry name" value="DUF3458"/>
    <property type="match status" value="1"/>
</dbReference>
<feature type="domain" description="Peptidase M1 alanyl aminopeptidase Ig-like fold" evidence="14">
    <location>
        <begin position="449"/>
        <end position="551"/>
    </location>
</feature>